<evidence type="ECO:0000256" key="4">
    <source>
        <dbReference type="ARBA" id="ARBA00023235"/>
    </source>
</evidence>
<dbReference type="InterPro" id="IPR018496">
    <property type="entry name" value="PsdUridine_synth_RsuA/RluB_CS"/>
</dbReference>
<dbReference type="SUPFAM" id="SSF55174">
    <property type="entry name" value="Alpha-L RNA-binding motif"/>
    <property type="match status" value="1"/>
</dbReference>
<dbReference type="Gene3D" id="3.30.70.1560">
    <property type="entry name" value="Alpha-L RNA-binding motif"/>
    <property type="match status" value="1"/>
</dbReference>
<protein>
    <recommendedName>
        <fullName evidence="8">Pseudouridine synthase</fullName>
        <ecNumber evidence="8">5.4.99.-</ecNumber>
    </recommendedName>
</protein>
<dbReference type="InterPro" id="IPR002942">
    <property type="entry name" value="S4_RNA-bd"/>
</dbReference>
<evidence type="ECO:0000256" key="1">
    <source>
        <dbReference type="ARBA" id="ARBA00008348"/>
    </source>
</evidence>
<evidence type="ECO:0000256" key="5">
    <source>
        <dbReference type="ARBA" id="ARBA00036944"/>
    </source>
</evidence>
<evidence type="ECO:0000256" key="7">
    <source>
        <dbReference type="PROSITE-ProRule" id="PRU00182"/>
    </source>
</evidence>
<dbReference type="PANTHER" id="PTHR47683">
    <property type="entry name" value="PSEUDOURIDINE SYNTHASE FAMILY PROTEIN-RELATED"/>
    <property type="match status" value="1"/>
</dbReference>
<dbReference type="Proteomes" id="UP000235116">
    <property type="component" value="Chromosome"/>
</dbReference>
<dbReference type="CDD" id="cd00165">
    <property type="entry name" value="S4"/>
    <property type="match status" value="1"/>
</dbReference>
<proteinExistence type="inferred from homology"/>
<dbReference type="NCBIfam" id="NF007976">
    <property type="entry name" value="PRK10700.1"/>
    <property type="match status" value="1"/>
</dbReference>
<dbReference type="SMART" id="SM00363">
    <property type="entry name" value="S4"/>
    <property type="match status" value="1"/>
</dbReference>
<gene>
    <name evidence="10" type="ORF">Kalk_03730</name>
</gene>
<evidence type="ECO:0000313" key="11">
    <source>
        <dbReference type="Proteomes" id="UP000235116"/>
    </source>
</evidence>
<dbReference type="Pfam" id="PF00849">
    <property type="entry name" value="PseudoU_synth_2"/>
    <property type="match status" value="1"/>
</dbReference>
<dbReference type="InterPro" id="IPR050343">
    <property type="entry name" value="RsuA_PseudoU_synthase"/>
</dbReference>
<dbReference type="GO" id="GO:0000455">
    <property type="term" value="P:enzyme-directed rRNA pseudouridine synthesis"/>
    <property type="evidence" value="ECO:0007669"/>
    <property type="project" value="UniProtKB-ARBA"/>
</dbReference>
<dbReference type="EMBL" id="CP022684">
    <property type="protein sequence ID" value="AUM11580.1"/>
    <property type="molecule type" value="Genomic_DNA"/>
</dbReference>
<evidence type="ECO:0000256" key="2">
    <source>
        <dbReference type="ARBA" id="ARBA00022552"/>
    </source>
</evidence>
<dbReference type="InterPro" id="IPR036986">
    <property type="entry name" value="S4_RNA-bd_sf"/>
</dbReference>
<dbReference type="FunFam" id="3.10.290.10:FF:000003">
    <property type="entry name" value="Pseudouridine synthase"/>
    <property type="match status" value="1"/>
</dbReference>
<dbReference type="GO" id="GO:0003723">
    <property type="term" value="F:RNA binding"/>
    <property type="evidence" value="ECO:0007669"/>
    <property type="project" value="UniProtKB-KW"/>
</dbReference>
<keyword evidence="2" id="KW-0698">rRNA processing</keyword>
<comment type="function">
    <text evidence="6">Responsible for synthesis of pseudouridine from uracil-2605 in 23S ribosomal RNA.</text>
</comment>
<dbReference type="NCBIfam" id="TIGR00093">
    <property type="entry name" value="pseudouridine synthase"/>
    <property type="match status" value="1"/>
</dbReference>
<dbReference type="EC" id="5.4.99.-" evidence="8"/>
<reference evidence="11" key="1">
    <citation type="submission" date="2017-08" db="EMBL/GenBank/DDBJ databases">
        <title>Direct submision.</title>
        <authorList>
            <person name="Kim S.-J."/>
            <person name="Rhee S.-K."/>
        </authorList>
    </citation>
    <scope>NUCLEOTIDE SEQUENCE [LARGE SCALE GENOMIC DNA]</scope>
    <source>
        <strain evidence="11">GI5</strain>
    </source>
</reference>
<evidence type="ECO:0000256" key="8">
    <source>
        <dbReference type="RuleBase" id="RU003887"/>
    </source>
</evidence>
<keyword evidence="4 8" id="KW-0413">Isomerase</keyword>
<dbReference type="SUPFAM" id="SSF55120">
    <property type="entry name" value="Pseudouridine synthase"/>
    <property type="match status" value="1"/>
</dbReference>
<dbReference type="InterPro" id="IPR000748">
    <property type="entry name" value="PsdUridine_synth_RsuA/RluB/E/F"/>
</dbReference>
<dbReference type="InterPro" id="IPR020094">
    <property type="entry name" value="TruA/RsuA/RluB/E/F_N"/>
</dbReference>
<dbReference type="GO" id="GO:0160139">
    <property type="term" value="F:23S rRNA pseudouridine(2605) synthase activity"/>
    <property type="evidence" value="ECO:0007669"/>
    <property type="project" value="UniProtKB-EC"/>
</dbReference>
<evidence type="ECO:0000313" key="10">
    <source>
        <dbReference type="EMBL" id="AUM11580.1"/>
    </source>
</evidence>
<dbReference type="RefSeq" id="WP_101892920.1">
    <property type="nucleotide sequence ID" value="NZ_CP022684.1"/>
</dbReference>
<organism evidence="10 11">
    <name type="scientific">Ketobacter alkanivorans</name>
    <dbReference type="NCBI Taxonomy" id="1917421"/>
    <lineage>
        <taxon>Bacteria</taxon>
        <taxon>Pseudomonadati</taxon>
        <taxon>Pseudomonadota</taxon>
        <taxon>Gammaproteobacteria</taxon>
        <taxon>Pseudomonadales</taxon>
        <taxon>Ketobacteraceae</taxon>
        <taxon>Ketobacter</taxon>
    </lineage>
</organism>
<comment type="catalytic activity">
    <reaction evidence="5">
        <text>uridine(2605) in 23S rRNA = pseudouridine(2605) in 23S rRNA</text>
        <dbReference type="Rhea" id="RHEA:42520"/>
        <dbReference type="Rhea" id="RHEA-COMP:10095"/>
        <dbReference type="Rhea" id="RHEA-COMP:10096"/>
        <dbReference type="ChEBI" id="CHEBI:65314"/>
        <dbReference type="ChEBI" id="CHEBI:65315"/>
        <dbReference type="EC" id="5.4.99.22"/>
    </reaction>
</comment>
<evidence type="ECO:0000256" key="3">
    <source>
        <dbReference type="ARBA" id="ARBA00022884"/>
    </source>
</evidence>
<keyword evidence="3 7" id="KW-0694">RNA-binding</keyword>
<dbReference type="KEGG" id="kak:Kalk_03730"/>
<feature type="domain" description="RNA-binding S4" evidence="9">
    <location>
        <begin position="3"/>
        <end position="60"/>
    </location>
</feature>
<dbReference type="InterPro" id="IPR020103">
    <property type="entry name" value="PsdUridine_synth_cat_dom_sf"/>
</dbReference>
<dbReference type="PROSITE" id="PS01149">
    <property type="entry name" value="PSI_RSU"/>
    <property type="match status" value="1"/>
</dbReference>
<evidence type="ECO:0000256" key="6">
    <source>
        <dbReference type="ARBA" id="ARBA00037383"/>
    </source>
</evidence>
<dbReference type="GO" id="GO:0005829">
    <property type="term" value="C:cytosol"/>
    <property type="evidence" value="ECO:0007669"/>
    <property type="project" value="UniProtKB-ARBA"/>
</dbReference>
<dbReference type="Gene3D" id="3.30.70.580">
    <property type="entry name" value="Pseudouridine synthase I, catalytic domain, N-terminal subdomain"/>
    <property type="match status" value="1"/>
</dbReference>
<dbReference type="CDD" id="cd02556">
    <property type="entry name" value="PseudoU_synth_RluB"/>
    <property type="match status" value="1"/>
</dbReference>
<dbReference type="AlphaFoldDB" id="A0A2K9LH65"/>
<evidence type="ECO:0000259" key="9">
    <source>
        <dbReference type="SMART" id="SM00363"/>
    </source>
</evidence>
<name>A0A2K9LH65_9GAMM</name>
<dbReference type="PANTHER" id="PTHR47683:SF3">
    <property type="entry name" value="RIBOSOMAL LARGE SUBUNIT PSEUDOURIDINE SYNTHASE B"/>
    <property type="match status" value="1"/>
</dbReference>
<dbReference type="FunFam" id="3.30.70.580:FF:000009">
    <property type="entry name" value="Pseudouridine synthase"/>
    <property type="match status" value="1"/>
</dbReference>
<sequence length="279" mass="31822">MSEKIQKVLARVGLGSRRAMEEWIDAGRVSVNGQLATLGDRIEDGDELRVDGRVVAFDSEEESIRRVILYYKPEGEVCTRTDPGNRPTVFDALPKLKDQRWVAIGRLDINSQGLILFTTDGDLANRMMHPSSNIEREYAVRVHGQVGEANLEALRTGVMLVDGEAKFDDISDRGGEGTNHWYHVVLREGRKREVRRMWETQGVQVSRLIRVRYGDIELPRSLKAGRWIELDKEAIDQLAESCGASLRKRTGLYGRAKARSERAVEKEVRRGGYLRRRRY</sequence>
<dbReference type="Gene3D" id="3.10.290.10">
    <property type="entry name" value="RNA-binding S4 domain"/>
    <property type="match status" value="1"/>
</dbReference>
<dbReference type="InterPro" id="IPR006145">
    <property type="entry name" value="PsdUridine_synth_RsuA/RluA"/>
</dbReference>
<comment type="similarity">
    <text evidence="1 8">Belongs to the pseudouridine synthase RsuA family.</text>
</comment>
<dbReference type="PROSITE" id="PS50889">
    <property type="entry name" value="S4"/>
    <property type="match status" value="1"/>
</dbReference>
<keyword evidence="11" id="KW-1185">Reference proteome</keyword>
<dbReference type="FunFam" id="3.30.70.1560:FF:000001">
    <property type="entry name" value="Pseudouridine synthase"/>
    <property type="match status" value="1"/>
</dbReference>
<accession>A0A2K9LH65</accession>
<dbReference type="OrthoDB" id="9807213at2"/>
<dbReference type="Pfam" id="PF01479">
    <property type="entry name" value="S4"/>
    <property type="match status" value="1"/>
</dbReference>
<dbReference type="InterPro" id="IPR042092">
    <property type="entry name" value="PsdUridine_s_RsuA/RluB/E/F_cat"/>
</dbReference>